<keyword evidence="3" id="KW-1185">Reference proteome</keyword>
<organism evidence="2 3">
    <name type="scientific">Devosia pacifica</name>
    <dbReference type="NCBI Taxonomy" id="1335967"/>
    <lineage>
        <taxon>Bacteria</taxon>
        <taxon>Pseudomonadati</taxon>
        <taxon>Pseudomonadota</taxon>
        <taxon>Alphaproteobacteria</taxon>
        <taxon>Hyphomicrobiales</taxon>
        <taxon>Devosiaceae</taxon>
        <taxon>Devosia</taxon>
    </lineage>
</organism>
<dbReference type="RefSeq" id="WP_189426039.1">
    <property type="nucleotide sequence ID" value="NZ_BMZE01000002.1"/>
</dbReference>
<dbReference type="Proteomes" id="UP000646579">
    <property type="component" value="Unassembled WGS sequence"/>
</dbReference>
<reference evidence="2" key="2">
    <citation type="submission" date="2020-09" db="EMBL/GenBank/DDBJ databases">
        <authorList>
            <person name="Sun Q."/>
            <person name="Kim S."/>
        </authorList>
    </citation>
    <scope>NUCLEOTIDE SEQUENCE</scope>
    <source>
        <strain evidence="2">KCTC 32437</strain>
    </source>
</reference>
<dbReference type="AlphaFoldDB" id="A0A918VV22"/>
<proteinExistence type="predicted"/>
<comment type="caution">
    <text evidence="2">The sequence shown here is derived from an EMBL/GenBank/DDBJ whole genome shotgun (WGS) entry which is preliminary data.</text>
</comment>
<name>A0A918VV22_9HYPH</name>
<sequence length="75" mass="8539">MFTDTEVGLAFGFRRNLDRVTENAQVLIDGKNAEINLLMSALKKARAELADERAMRMAAELRLERMEEILDTPID</sequence>
<accession>A0A918VV22</accession>
<keyword evidence="1" id="KW-0175">Coiled coil</keyword>
<feature type="coiled-coil region" evidence="1">
    <location>
        <begin position="28"/>
        <end position="69"/>
    </location>
</feature>
<protein>
    <submittedName>
        <fullName evidence="2">Uncharacterized protein</fullName>
    </submittedName>
</protein>
<dbReference type="EMBL" id="BMZE01000002">
    <property type="protein sequence ID" value="GHA28324.1"/>
    <property type="molecule type" value="Genomic_DNA"/>
</dbReference>
<evidence type="ECO:0000313" key="2">
    <source>
        <dbReference type="EMBL" id="GHA28324.1"/>
    </source>
</evidence>
<evidence type="ECO:0000313" key="3">
    <source>
        <dbReference type="Proteomes" id="UP000646579"/>
    </source>
</evidence>
<gene>
    <name evidence="2" type="ORF">GCM10007989_25470</name>
</gene>
<reference evidence="2" key="1">
    <citation type="journal article" date="2014" name="Int. J. Syst. Evol. Microbiol.">
        <title>Complete genome sequence of Corynebacterium casei LMG S-19264T (=DSM 44701T), isolated from a smear-ripened cheese.</title>
        <authorList>
            <consortium name="US DOE Joint Genome Institute (JGI-PGF)"/>
            <person name="Walter F."/>
            <person name="Albersmeier A."/>
            <person name="Kalinowski J."/>
            <person name="Ruckert C."/>
        </authorList>
    </citation>
    <scope>NUCLEOTIDE SEQUENCE</scope>
    <source>
        <strain evidence="2">KCTC 32437</strain>
    </source>
</reference>
<evidence type="ECO:0000256" key="1">
    <source>
        <dbReference type="SAM" id="Coils"/>
    </source>
</evidence>